<comment type="caution">
    <text evidence="1">The sequence shown here is derived from an EMBL/GenBank/DDBJ whole genome shotgun (WGS) entry which is preliminary data.</text>
</comment>
<evidence type="ECO:0000313" key="2">
    <source>
        <dbReference type="Proteomes" id="UP000278587"/>
    </source>
</evidence>
<name>A0A3M3B2A2_9PSED</name>
<dbReference type="Proteomes" id="UP000278587">
    <property type="component" value="Unassembled WGS sequence"/>
</dbReference>
<proteinExistence type="predicted"/>
<organism evidence="1 2">
    <name type="scientific">Pseudomonas caricapapayae</name>
    <dbReference type="NCBI Taxonomy" id="46678"/>
    <lineage>
        <taxon>Bacteria</taxon>
        <taxon>Pseudomonadati</taxon>
        <taxon>Pseudomonadota</taxon>
        <taxon>Gammaproteobacteria</taxon>
        <taxon>Pseudomonadales</taxon>
        <taxon>Pseudomonadaceae</taxon>
        <taxon>Pseudomonas</taxon>
    </lineage>
</organism>
<sequence>MCMKIRTGGSSVTIDGRTFTGSSVSIVGDKVVVDGVEQSGNLVGPVFVTVNGNAESVETASGKVEISGSAGRVKTMSGDVECGDVTGDVGTMSGDVNCGSIGGSVKTMSGDIKGSAKR</sequence>
<gene>
    <name evidence="1" type="ORF">ALQ84_02507</name>
</gene>
<accession>A0A3M3B2A2</accession>
<protein>
    <submittedName>
        <fullName evidence="1">Uncharacterized protein</fullName>
    </submittedName>
</protein>
<dbReference type="OrthoDB" id="4563729at2"/>
<evidence type="ECO:0000313" key="1">
    <source>
        <dbReference type="EMBL" id="RMM06798.1"/>
    </source>
</evidence>
<dbReference type="AlphaFoldDB" id="A0A3M3B2A2"/>
<dbReference type="EMBL" id="RBOC01000151">
    <property type="protein sequence ID" value="RMM06798.1"/>
    <property type="molecule type" value="Genomic_DNA"/>
</dbReference>
<reference evidence="1 2" key="1">
    <citation type="submission" date="2018-08" db="EMBL/GenBank/DDBJ databases">
        <title>Recombination of ecologically and evolutionarily significant loci maintains genetic cohesion in the Pseudomonas syringae species complex.</title>
        <authorList>
            <person name="Dillon M."/>
            <person name="Thakur S."/>
            <person name="Almeida R.N.D."/>
            <person name="Weir B.S."/>
            <person name="Guttman D.S."/>
        </authorList>
    </citation>
    <scope>NUCLEOTIDE SEQUENCE [LARGE SCALE GENOMIC DNA]</scope>
    <source>
        <strain evidence="1 2">ICMP 4086</strain>
    </source>
</reference>